<feature type="region of interest" description="Disordered" evidence="3">
    <location>
        <begin position="335"/>
        <end position="360"/>
    </location>
</feature>
<evidence type="ECO:0000256" key="2">
    <source>
        <dbReference type="ARBA" id="ARBA00023027"/>
    </source>
</evidence>
<dbReference type="InterPro" id="IPR055170">
    <property type="entry name" value="GFO_IDH_MocA-like_dom"/>
</dbReference>
<keyword evidence="1" id="KW-0560">Oxidoreductase</keyword>
<gene>
    <name evidence="6" type="ORF">GCM10025782_20070</name>
</gene>
<dbReference type="InterPro" id="IPR000683">
    <property type="entry name" value="Gfo/Idh/MocA-like_OxRdtase_N"/>
</dbReference>
<protein>
    <submittedName>
        <fullName evidence="6">Gfo/Idh/MocA family oxidoreductase</fullName>
    </submittedName>
</protein>
<dbReference type="Gene3D" id="3.40.50.720">
    <property type="entry name" value="NAD(P)-binding Rossmann-like Domain"/>
    <property type="match status" value="1"/>
</dbReference>
<feature type="domain" description="Gfo/Idh/MocA-like oxidoreductase N-terminal" evidence="4">
    <location>
        <begin position="3"/>
        <end position="103"/>
    </location>
</feature>
<organism evidence="6 7">
    <name type="scientific">Pedococcus ginsenosidimutans</name>
    <dbReference type="NCBI Taxonomy" id="490570"/>
    <lineage>
        <taxon>Bacteria</taxon>
        <taxon>Bacillati</taxon>
        <taxon>Actinomycetota</taxon>
        <taxon>Actinomycetes</taxon>
        <taxon>Micrococcales</taxon>
        <taxon>Intrasporangiaceae</taxon>
        <taxon>Pedococcus</taxon>
    </lineage>
</organism>
<comment type="caution">
    <text evidence="6">The sequence shown here is derived from an EMBL/GenBank/DDBJ whole genome shotgun (WGS) entry which is preliminary data.</text>
</comment>
<evidence type="ECO:0000259" key="5">
    <source>
        <dbReference type="Pfam" id="PF22725"/>
    </source>
</evidence>
<dbReference type="Gene3D" id="3.30.360.10">
    <property type="entry name" value="Dihydrodipicolinate Reductase, domain 2"/>
    <property type="match status" value="1"/>
</dbReference>
<dbReference type="Pfam" id="PF22725">
    <property type="entry name" value="GFO_IDH_MocA_C3"/>
    <property type="match status" value="1"/>
</dbReference>
<evidence type="ECO:0000259" key="4">
    <source>
        <dbReference type="Pfam" id="PF01408"/>
    </source>
</evidence>
<keyword evidence="7" id="KW-1185">Reference proteome</keyword>
<dbReference type="PANTHER" id="PTHR43818">
    <property type="entry name" value="BCDNA.GH03377"/>
    <property type="match status" value="1"/>
</dbReference>
<accession>A0ABP8Y6C2</accession>
<feature type="domain" description="GFO/IDH/MocA-like oxidoreductase" evidence="5">
    <location>
        <begin position="113"/>
        <end position="243"/>
    </location>
</feature>
<dbReference type="InterPro" id="IPR036291">
    <property type="entry name" value="NAD(P)-bd_dom_sf"/>
</dbReference>
<evidence type="ECO:0000256" key="1">
    <source>
        <dbReference type="ARBA" id="ARBA00023002"/>
    </source>
</evidence>
<name>A0ABP8Y6C2_9MICO</name>
<dbReference type="Proteomes" id="UP001500556">
    <property type="component" value="Unassembled WGS sequence"/>
</dbReference>
<evidence type="ECO:0000256" key="3">
    <source>
        <dbReference type="SAM" id="MobiDB-lite"/>
    </source>
</evidence>
<evidence type="ECO:0000313" key="7">
    <source>
        <dbReference type="Proteomes" id="UP001500556"/>
    </source>
</evidence>
<dbReference type="PANTHER" id="PTHR43818:SF11">
    <property type="entry name" value="BCDNA.GH03377"/>
    <property type="match status" value="1"/>
</dbReference>
<dbReference type="EMBL" id="BAABLO010000005">
    <property type="protein sequence ID" value="GAA4722116.1"/>
    <property type="molecule type" value="Genomic_DNA"/>
</dbReference>
<proteinExistence type="predicted"/>
<dbReference type="InterPro" id="IPR050463">
    <property type="entry name" value="Gfo/Idh/MocA_oxidrdct_glycsds"/>
</dbReference>
<sequence length="360" mass="37745">MHTRAIRAAGATVAGVASSSAASSGRASARLGVPAFASTEQLLLDPDVDVVHICTPNTTHAELALSALAAGKHVVCEKPIATTVDDARRIQRVAAETGLTVAVPFVYRFHPMVREAADRVRLGGLGAVHSVQACYLQDWLLEPGDDDWRVDQQLGGPSRAFADIGSHLCDLVEFVLGERIGRLSARTRTVLPQRGGQPVLTEDLVALLFETASGTLGTAMVSQMAAGRKNRLALEVMGTEASIAFDQEAPDTLWLGQRRESRTLVRDAATLSEDAARLAIVPVGHPMGYQDAFNAFVRDAYLTLGGGEAHGLPTAADGVRAAVLTSAVLTSASAGGEWADVSSPDTTAVEPTVHRAASPT</sequence>
<dbReference type="SUPFAM" id="SSF51735">
    <property type="entry name" value="NAD(P)-binding Rossmann-fold domains"/>
    <property type="match status" value="1"/>
</dbReference>
<keyword evidence="2" id="KW-0520">NAD</keyword>
<evidence type="ECO:0000313" key="6">
    <source>
        <dbReference type="EMBL" id="GAA4722116.1"/>
    </source>
</evidence>
<reference evidence="7" key="1">
    <citation type="journal article" date="2019" name="Int. J. Syst. Evol. Microbiol.">
        <title>The Global Catalogue of Microorganisms (GCM) 10K type strain sequencing project: providing services to taxonomists for standard genome sequencing and annotation.</title>
        <authorList>
            <consortium name="The Broad Institute Genomics Platform"/>
            <consortium name="The Broad Institute Genome Sequencing Center for Infectious Disease"/>
            <person name="Wu L."/>
            <person name="Ma J."/>
        </authorList>
    </citation>
    <scope>NUCLEOTIDE SEQUENCE [LARGE SCALE GENOMIC DNA]</scope>
    <source>
        <strain evidence="7">JCM 18961</strain>
    </source>
</reference>
<dbReference type="SUPFAM" id="SSF55347">
    <property type="entry name" value="Glyceraldehyde-3-phosphate dehydrogenase-like, C-terminal domain"/>
    <property type="match status" value="1"/>
</dbReference>
<dbReference type="Pfam" id="PF01408">
    <property type="entry name" value="GFO_IDH_MocA"/>
    <property type="match status" value="1"/>
</dbReference>